<evidence type="ECO:0000256" key="2">
    <source>
        <dbReference type="SAM" id="Phobius"/>
    </source>
</evidence>
<gene>
    <name evidence="3" type="ORF">DB43_GK00130</name>
</gene>
<feature type="coiled-coil region" evidence="1">
    <location>
        <begin position="491"/>
        <end position="620"/>
    </location>
</feature>
<evidence type="ECO:0000256" key="1">
    <source>
        <dbReference type="SAM" id="Coils"/>
    </source>
</evidence>
<keyword evidence="2" id="KW-0472">Membrane</keyword>
<dbReference type="Gene3D" id="1.10.287.1490">
    <property type="match status" value="1"/>
</dbReference>
<feature type="coiled-coil region" evidence="1">
    <location>
        <begin position="146"/>
        <end position="229"/>
    </location>
</feature>
<keyword evidence="1" id="KW-0175">Coiled coil</keyword>
<dbReference type="EMBL" id="JSAM01000080">
    <property type="protein sequence ID" value="KIA77382.1"/>
    <property type="molecule type" value="Genomic_DNA"/>
</dbReference>
<evidence type="ECO:0000313" key="3">
    <source>
        <dbReference type="EMBL" id="KIA77382.1"/>
    </source>
</evidence>
<feature type="transmembrane region" description="Helical" evidence="2">
    <location>
        <begin position="70"/>
        <end position="88"/>
    </location>
</feature>
<feature type="coiled-coil region" evidence="1">
    <location>
        <begin position="253"/>
        <end position="326"/>
    </location>
</feature>
<keyword evidence="2" id="KW-1133">Transmembrane helix</keyword>
<proteinExistence type="predicted"/>
<feature type="coiled-coil region" evidence="1">
    <location>
        <begin position="362"/>
        <end position="466"/>
    </location>
</feature>
<evidence type="ECO:0000313" key="4">
    <source>
        <dbReference type="Proteomes" id="UP000031307"/>
    </source>
</evidence>
<sequence length="740" mass="85300">MSPEYFKEKCVDITEKKVNRQIQFWALVGPFVTLLTFAVLLAKGSASSFYLPVLILIGFPICWKWKIRGFAIAVGTLCLFFAISYSYIPIEERFWQFGMGMAIALAFAVTALSFEEVEELVHSLQVESSSRLTNLLHLDEKFKISEEKLHEEFEALKGQVQGYQSQIKEKDSQIQRQEKLIEVVRNEFSATQSQHEGLLNEIFQKRHEVGLLNERIQAYLKQIEQLTARSLSKISPEEMENLTDTIHSRDASLAQLHQELKKANQDLISIEAEKDRIQLELIKQKALLEEKENEYQDSSYQLRESLATLKREKSLLEMSLSRLQAEFEDNQAKELGYQGNISALTHNNLQFEQKLELQKKAFDELHALKANYEADFENLKSQLGDKEVAFNQLQKRLFQADEEINQLKAENVSLAELKNSQDIGFETLKKQAIEKSTFIEQLQNKIEEISQQVTHLEGENQALAELNVLKSEQEMHVEALKKLALEKTAIVEQLQGQLTQTDQKMALLQEENQILMSELKSLQGIDFGALQKQVLEKSTVVEELQSKLRMTDQEIAHLKSENQSLLDLGAQSRAQEAHLESLKKQAAENENALKQIREQLVLAEKTIVLLTEEKKTLTEQLGQAAVRADQESLAIPQEMLEADRSFRRMKGLYEQLKCQFADKSAVLDETRKQLFHLEEKFMQHQIDMQERETFGYSDIEKALEKQLIETQKNYAKMHRETVQEVEGLYEVIDNLLKQNV</sequence>
<keyword evidence="2" id="KW-0812">Transmembrane</keyword>
<accession>A0A0C1E843</accession>
<dbReference type="Proteomes" id="UP000031307">
    <property type="component" value="Unassembled WGS sequence"/>
</dbReference>
<dbReference type="PATRIC" id="fig|83552.4.peg.1478"/>
<name>A0A0C1E843_9BACT</name>
<feature type="transmembrane region" description="Helical" evidence="2">
    <location>
        <begin position="24"/>
        <end position="41"/>
    </location>
</feature>
<reference evidence="3 4" key="1">
    <citation type="journal article" date="2014" name="Mol. Biol. Evol.">
        <title>Massive expansion of Ubiquitination-related gene families within the Chlamydiae.</title>
        <authorList>
            <person name="Domman D."/>
            <person name="Collingro A."/>
            <person name="Lagkouvardos I."/>
            <person name="Gehre L."/>
            <person name="Weinmaier T."/>
            <person name="Rattei T."/>
            <person name="Subtil A."/>
            <person name="Horn M."/>
        </authorList>
    </citation>
    <scope>NUCLEOTIDE SEQUENCE [LARGE SCALE GENOMIC DNA]</scope>
    <source>
        <strain evidence="3 4">OEW1</strain>
    </source>
</reference>
<comment type="caution">
    <text evidence="3">The sequence shown here is derived from an EMBL/GenBank/DDBJ whole genome shotgun (WGS) entry which is preliminary data.</text>
</comment>
<dbReference type="AlphaFoldDB" id="A0A0C1E843"/>
<organism evidence="3 4">
    <name type="scientific">Parachlamydia acanthamoebae</name>
    <dbReference type="NCBI Taxonomy" id="83552"/>
    <lineage>
        <taxon>Bacteria</taxon>
        <taxon>Pseudomonadati</taxon>
        <taxon>Chlamydiota</taxon>
        <taxon>Chlamydiia</taxon>
        <taxon>Parachlamydiales</taxon>
        <taxon>Parachlamydiaceae</taxon>
        <taxon>Parachlamydia</taxon>
    </lineage>
</organism>
<feature type="transmembrane region" description="Helical" evidence="2">
    <location>
        <begin position="47"/>
        <end position="63"/>
    </location>
</feature>
<protein>
    <submittedName>
        <fullName evidence="3">Uncharacterized protein</fullName>
    </submittedName>
</protein>